<organism evidence="1 2">
    <name type="scientific">Kordia antarctica</name>
    <dbReference type="NCBI Taxonomy" id="1218801"/>
    <lineage>
        <taxon>Bacteria</taxon>
        <taxon>Pseudomonadati</taxon>
        <taxon>Bacteroidota</taxon>
        <taxon>Flavobacteriia</taxon>
        <taxon>Flavobacteriales</taxon>
        <taxon>Flavobacteriaceae</taxon>
        <taxon>Kordia</taxon>
    </lineage>
</organism>
<evidence type="ECO:0000313" key="1">
    <source>
        <dbReference type="EMBL" id="QHI37605.1"/>
    </source>
</evidence>
<dbReference type="OrthoDB" id="1421780at2"/>
<sequence length="395" mass="46713">MKKIIPSIIVLFLLLSCSKKEQYYGNWVAVDFPNEKPIYIKINQDSIALSQNEVIWSSYPVSIKNRSLTFSEQTFESSISEDSMWIDGQAYKKIQFKNPIEVKLPKLEGYYFDELLLTHQTIDIYCGKKPTTDEFYIRHHDTLLQVDAHHDVYMNYSESVYRNVYKVVLHCDKNVKMKDVESIFLTSCFSGFYTIFLANNQEQPFIAPIGNNIINKEFHRIKLLPDVNPNYIKEYIVQYLPDRFGQMNFFVENNEPFQYTFLIGNEFYFGKEKLSKQAFSEHMKTTIKNKKPMLMLYDLESNYKSYLEFVSIYKTILDEERNKTALSLFNVSINKLDETQQDSIRIIHPYKCIRHYSIPHFLSFEESPDGNVEFPFKNIREQIPAAYFEQVKKAK</sequence>
<dbReference type="KEGG" id="kan:IMCC3317_29850"/>
<reference evidence="1 2" key="1">
    <citation type="journal article" date="2013" name="Int. J. Syst. Evol. Microbiol.">
        <title>Kordia antarctica sp. nov., isolated from Antarctic seawater.</title>
        <authorList>
            <person name="Baek K."/>
            <person name="Choi A."/>
            <person name="Kang I."/>
            <person name="Lee K."/>
            <person name="Cho J.C."/>
        </authorList>
    </citation>
    <scope>NUCLEOTIDE SEQUENCE [LARGE SCALE GENOMIC DNA]</scope>
    <source>
        <strain evidence="1 2">IMCC3317</strain>
    </source>
</reference>
<name>A0A7L4ZLZ7_9FLAO</name>
<keyword evidence="2" id="KW-1185">Reference proteome</keyword>
<protein>
    <submittedName>
        <fullName evidence="1">Uncharacterized protein</fullName>
    </submittedName>
</protein>
<evidence type="ECO:0000313" key="2">
    <source>
        <dbReference type="Proteomes" id="UP000464657"/>
    </source>
</evidence>
<dbReference type="AlphaFoldDB" id="A0A7L4ZLZ7"/>
<gene>
    <name evidence="1" type="ORF">IMCC3317_29850</name>
</gene>
<dbReference type="Proteomes" id="UP000464657">
    <property type="component" value="Chromosome"/>
</dbReference>
<dbReference type="RefSeq" id="WP_160130219.1">
    <property type="nucleotide sequence ID" value="NZ_CP019288.1"/>
</dbReference>
<accession>A0A7L4ZLZ7</accession>
<dbReference type="PROSITE" id="PS51257">
    <property type="entry name" value="PROKAR_LIPOPROTEIN"/>
    <property type="match status" value="1"/>
</dbReference>
<dbReference type="EMBL" id="CP019288">
    <property type="protein sequence ID" value="QHI37605.1"/>
    <property type="molecule type" value="Genomic_DNA"/>
</dbReference>
<proteinExistence type="predicted"/>